<proteinExistence type="predicted"/>
<dbReference type="Proteomes" id="UP000838756">
    <property type="component" value="Unassembled WGS sequence"/>
</dbReference>
<evidence type="ECO:0000256" key="1">
    <source>
        <dbReference type="SAM" id="MobiDB-lite"/>
    </source>
</evidence>
<name>A0A8S4S9Z0_9NEOP</name>
<dbReference type="EMBL" id="CAKXAJ010026057">
    <property type="protein sequence ID" value="CAH2253463.1"/>
    <property type="molecule type" value="Genomic_DNA"/>
</dbReference>
<feature type="region of interest" description="Disordered" evidence="1">
    <location>
        <begin position="30"/>
        <end position="68"/>
    </location>
</feature>
<gene>
    <name evidence="2" type="primary">jg6419</name>
    <name evidence="2" type="ORF">PAEG_LOCUS22523</name>
</gene>
<protein>
    <submittedName>
        <fullName evidence="2">Jg6419 protein</fullName>
    </submittedName>
</protein>
<comment type="caution">
    <text evidence="2">The sequence shown here is derived from an EMBL/GenBank/DDBJ whole genome shotgun (WGS) entry which is preliminary data.</text>
</comment>
<feature type="compositionally biased region" description="Polar residues" evidence="1">
    <location>
        <begin position="51"/>
        <end position="68"/>
    </location>
</feature>
<accession>A0A8S4S9Z0</accession>
<reference evidence="2" key="1">
    <citation type="submission" date="2022-03" db="EMBL/GenBank/DDBJ databases">
        <authorList>
            <person name="Lindestad O."/>
        </authorList>
    </citation>
    <scope>NUCLEOTIDE SEQUENCE</scope>
</reference>
<evidence type="ECO:0000313" key="3">
    <source>
        <dbReference type="Proteomes" id="UP000838756"/>
    </source>
</evidence>
<sequence>MSAVRRRATPLAQGYTHCFPNEFNRRFRTSEEAARTAGAASAPATLAQLRTTSAAASRPRPQQTPQKE</sequence>
<evidence type="ECO:0000313" key="2">
    <source>
        <dbReference type="EMBL" id="CAH2253463.1"/>
    </source>
</evidence>
<keyword evidence="3" id="KW-1185">Reference proteome</keyword>
<feature type="compositionally biased region" description="Low complexity" evidence="1">
    <location>
        <begin position="35"/>
        <end position="50"/>
    </location>
</feature>
<organism evidence="2 3">
    <name type="scientific">Pararge aegeria aegeria</name>
    <dbReference type="NCBI Taxonomy" id="348720"/>
    <lineage>
        <taxon>Eukaryota</taxon>
        <taxon>Metazoa</taxon>
        <taxon>Ecdysozoa</taxon>
        <taxon>Arthropoda</taxon>
        <taxon>Hexapoda</taxon>
        <taxon>Insecta</taxon>
        <taxon>Pterygota</taxon>
        <taxon>Neoptera</taxon>
        <taxon>Endopterygota</taxon>
        <taxon>Lepidoptera</taxon>
        <taxon>Glossata</taxon>
        <taxon>Ditrysia</taxon>
        <taxon>Papilionoidea</taxon>
        <taxon>Nymphalidae</taxon>
        <taxon>Satyrinae</taxon>
        <taxon>Satyrini</taxon>
        <taxon>Parargina</taxon>
        <taxon>Pararge</taxon>
    </lineage>
</organism>
<dbReference type="AlphaFoldDB" id="A0A8S4S9Z0"/>